<sequence length="90" mass="9818">MAEFVQMIGIVVVGAIAAVGARLLLDVIRGGTQRVREIREEGGGLRQKWRGELDGGQRKPSTARAHGLHMVVRDGKLVYRKKSVIAREAA</sequence>
<proteinExistence type="predicted"/>
<evidence type="ECO:0000256" key="1">
    <source>
        <dbReference type="SAM" id="Phobius"/>
    </source>
</evidence>
<keyword evidence="1" id="KW-0812">Transmembrane</keyword>
<evidence type="ECO:0000313" key="3">
    <source>
        <dbReference type="Proteomes" id="UP000530564"/>
    </source>
</evidence>
<name>A0A839ZXL8_9CAUL</name>
<dbReference type="Proteomes" id="UP000530564">
    <property type="component" value="Unassembled WGS sequence"/>
</dbReference>
<comment type="caution">
    <text evidence="2">The sequence shown here is derived from an EMBL/GenBank/DDBJ whole genome shotgun (WGS) entry which is preliminary data.</text>
</comment>
<evidence type="ECO:0000313" key="2">
    <source>
        <dbReference type="EMBL" id="MBB3890469.1"/>
    </source>
</evidence>
<accession>A0A839ZXL8</accession>
<dbReference type="AlphaFoldDB" id="A0A839ZXL8"/>
<protein>
    <submittedName>
        <fullName evidence="2">Uncharacterized protein</fullName>
    </submittedName>
</protein>
<keyword evidence="1" id="KW-0472">Membrane</keyword>
<keyword evidence="3" id="KW-1185">Reference proteome</keyword>
<keyword evidence="1" id="KW-1133">Transmembrane helix</keyword>
<dbReference type="RefSeq" id="WP_183770665.1">
    <property type="nucleotide sequence ID" value="NZ_JACIDK010000002.1"/>
</dbReference>
<dbReference type="EMBL" id="JACIDK010000002">
    <property type="protein sequence ID" value="MBB3890469.1"/>
    <property type="molecule type" value="Genomic_DNA"/>
</dbReference>
<feature type="transmembrane region" description="Helical" evidence="1">
    <location>
        <begin position="6"/>
        <end position="25"/>
    </location>
</feature>
<organism evidence="2 3">
    <name type="scientific">Phenylobacterium haematophilum</name>
    <dbReference type="NCBI Taxonomy" id="98513"/>
    <lineage>
        <taxon>Bacteria</taxon>
        <taxon>Pseudomonadati</taxon>
        <taxon>Pseudomonadota</taxon>
        <taxon>Alphaproteobacteria</taxon>
        <taxon>Caulobacterales</taxon>
        <taxon>Caulobacteraceae</taxon>
        <taxon>Phenylobacterium</taxon>
    </lineage>
</organism>
<gene>
    <name evidence="2" type="ORF">GGQ61_001186</name>
</gene>
<reference evidence="2 3" key="1">
    <citation type="submission" date="2020-08" db="EMBL/GenBank/DDBJ databases">
        <title>Genomic Encyclopedia of Type Strains, Phase IV (KMG-IV): sequencing the most valuable type-strain genomes for metagenomic binning, comparative biology and taxonomic classification.</title>
        <authorList>
            <person name="Goeker M."/>
        </authorList>
    </citation>
    <scope>NUCLEOTIDE SEQUENCE [LARGE SCALE GENOMIC DNA]</scope>
    <source>
        <strain evidence="2 3">DSM 21793</strain>
    </source>
</reference>